<reference evidence="3" key="1">
    <citation type="journal article" date="2014" name="Sci. Data">
        <title>Genomes of diverse isolates of the marine cyanobacterium Prochlorococcus.</title>
        <authorList>
            <person name="Biller S."/>
            <person name="Berube P."/>
            <person name="Thompson J."/>
            <person name="Kelly L."/>
            <person name="Roggensack S."/>
            <person name="Awad L."/>
            <person name="Roache-Johnson K."/>
            <person name="Ding H."/>
            <person name="Giovannoni S.J."/>
            <person name="Moore L.R."/>
            <person name="Chisholm S.W."/>
        </authorList>
    </citation>
    <scope>NUCLEOTIDE SEQUENCE [LARGE SCALE GENOMIC DNA]</scope>
</reference>
<dbReference type="AlphaFoldDB" id="A0A0A2B0N0"/>
<gene>
    <name evidence="2" type="ORF">EV01_1243</name>
</gene>
<keyword evidence="1" id="KW-0472">Membrane</keyword>
<dbReference type="EMBL" id="JNAR01000015">
    <property type="protein sequence ID" value="KGG07628.1"/>
    <property type="molecule type" value="Genomic_DNA"/>
</dbReference>
<protein>
    <submittedName>
        <fullName evidence="2">Uncharacterized protein</fullName>
    </submittedName>
</protein>
<dbReference type="RefSeq" id="WP_032518362.1">
    <property type="nucleotide sequence ID" value="NZ_JNAR01000015.1"/>
</dbReference>
<feature type="transmembrane region" description="Helical" evidence="1">
    <location>
        <begin position="39"/>
        <end position="59"/>
    </location>
</feature>
<comment type="caution">
    <text evidence="2">The sequence shown here is derived from an EMBL/GenBank/DDBJ whole genome shotgun (WGS) entry which is preliminary data.</text>
</comment>
<name>A0A0A2B0N0_PROMR</name>
<evidence type="ECO:0000313" key="2">
    <source>
        <dbReference type="EMBL" id="KGG07628.1"/>
    </source>
</evidence>
<proteinExistence type="predicted"/>
<dbReference type="Proteomes" id="UP000030481">
    <property type="component" value="Unassembled WGS sequence"/>
</dbReference>
<accession>A0A0A2B0N0</accession>
<organism evidence="2 3">
    <name type="scientific">Prochlorococcus marinus str. MIT 9401</name>
    <dbReference type="NCBI Taxonomy" id="167551"/>
    <lineage>
        <taxon>Bacteria</taxon>
        <taxon>Bacillati</taxon>
        <taxon>Cyanobacteriota</taxon>
        <taxon>Cyanophyceae</taxon>
        <taxon>Synechococcales</taxon>
        <taxon>Prochlorococcaceae</taxon>
        <taxon>Prochlorococcus</taxon>
    </lineage>
</organism>
<feature type="transmembrane region" description="Helical" evidence="1">
    <location>
        <begin position="7"/>
        <end position="27"/>
    </location>
</feature>
<keyword evidence="1" id="KW-0812">Transmembrane</keyword>
<evidence type="ECO:0000256" key="1">
    <source>
        <dbReference type="SAM" id="Phobius"/>
    </source>
</evidence>
<keyword evidence="1" id="KW-1133">Transmembrane helix</keyword>
<evidence type="ECO:0000313" key="3">
    <source>
        <dbReference type="Proteomes" id="UP000030481"/>
    </source>
</evidence>
<sequence>MELIFKVFGIFLILLLVLTFLFMNEGIPSWVQNLERKSTNIWNFGIVFMSAITIIIYLYEG</sequence>